<dbReference type="OrthoDB" id="6367731at2759"/>
<dbReference type="GO" id="GO:0005576">
    <property type="term" value="C:extracellular region"/>
    <property type="evidence" value="ECO:0007669"/>
    <property type="project" value="InterPro"/>
</dbReference>
<keyword evidence="3" id="KW-0677">Repeat</keyword>
<dbReference type="Proteomes" id="UP000283509">
    <property type="component" value="Unassembled WGS sequence"/>
</dbReference>
<dbReference type="SMART" id="SM00494">
    <property type="entry name" value="ChtBD2"/>
    <property type="match status" value="2"/>
</dbReference>
<dbReference type="InterPro" id="IPR002557">
    <property type="entry name" value="Chitin-bd_dom"/>
</dbReference>
<dbReference type="STRING" id="6689.A0A3R7PBQ6"/>
<dbReference type="PROSITE" id="PS51670">
    <property type="entry name" value="SHKT"/>
    <property type="match status" value="1"/>
</dbReference>
<evidence type="ECO:0000313" key="9">
    <source>
        <dbReference type="EMBL" id="ROT81125.1"/>
    </source>
</evidence>
<dbReference type="EMBL" id="QCYY01001015">
    <property type="protein sequence ID" value="ROT81125.1"/>
    <property type="molecule type" value="Genomic_DNA"/>
</dbReference>
<comment type="caution">
    <text evidence="6">Lacks conserved residue(s) required for the propagation of feature annotation.</text>
</comment>
<keyword evidence="2" id="KW-0732">Signal</keyword>
<evidence type="ECO:0000259" key="7">
    <source>
        <dbReference type="PROSITE" id="PS50940"/>
    </source>
</evidence>
<dbReference type="GO" id="GO:0008061">
    <property type="term" value="F:chitin binding"/>
    <property type="evidence" value="ECO:0007669"/>
    <property type="project" value="UniProtKB-KW"/>
</dbReference>
<evidence type="ECO:0000313" key="10">
    <source>
        <dbReference type="Proteomes" id="UP000283509"/>
    </source>
</evidence>
<dbReference type="SUPFAM" id="SSF57625">
    <property type="entry name" value="Invertebrate chitin-binding proteins"/>
    <property type="match status" value="2"/>
</dbReference>
<keyword evidence="10" id="KW-1185">Reference proteome</keyword>
<dbReference type="InterPro" id="IPR051940">
    <property type="entry name" value="Chitin_bind-dev_reg"/>
</dbReference>
<proteinExistence type="predicted"/>
<dbReference type="AlphaFoldDB" id="A0A3R7PBQ6"/>
<protein>
    <submittedName>
        <fullName evidence="9">Chondroitin proteoglycan 2</fullName>
    </submittedName>
</protein>
<evidence type="ECO:0000256" key="1">
    <source>
        <dbReference type="ARBA" id="ARBA00022669"/>
    </source>
</evidence>
<feature type="domain" description="ShKT" evidence="8">
    <location>
        <begin position="147"/>
        <end position="189"/>
    </location>
</feature>
<dbReference type="InterPro" id="IPR036508">
    <property type="entry name" value="Chitin-bd_dom_sf"/>
</dbReference>
<dbReference type="PANTHER" id="PTHR23301">
    <property type="entry name" value="CHITIN BINDING PERITROPHIN-A"/>
    <property type="match status" value="1"/>
</dbReference>
<feature type="domain" description="Chitin-binding type-2" evidence="7">
    <location>
        <begin position="62"/>
        <end position="120"/>
    </location>
</feature>
<gene>
    <name evidence="9" type="ORF">C7M84_000116</name>
</gene>
<keyword evidence="5" id="KW-0325">Glycoprotein</keyword>
<dbReference type="InterPro" id="IPR003582">
    <property type="entry name" value="ShKT_dom"/>
</dbReference>
<comment type="caution">
    <text evidence="9">The sequence shown here is derived from an EMBL/GenBank/DDBJ whole genome shotgun (WGS) entry which is preliminary data.</text>
</comment>
<evidence type="ECO:0000256" key="4">
    <source>
        <dbReference type="ARBA" id="ARBA00023157"/>
    </source>
</evidence>
<name>A0A3R7PBQ6_PENVA</name>
<keyword evidence="1" id="KW-0147">Chitin-binding</keyword>
<feature type="domain" description="Chitin-binding type-2" evidence="7">
    <location>
        <begin position="200"/>
        <end position="257"/>
    </location>
</feature>
<reference evidence="9 10" key="1">
    <citation type="submission" date="2018-04" db="EMBL/GenBank/DDBJ databases">
        <authorList>
            <person name="Zhang X."/>
            <person name="Yuan J."/>
            <person name="Li F."/>
            <person name="Xiang J."/>
        </authorList>
    </citation>
    <scope>NUCLEOTIDE SEQUENCE [LARGE SCALE GENOMIC DNA]</scope>
    <source>
        <tissue evidence="9">Muscle</tissue>
    </source>
</reference>
<reference evidence="9 10" key="2">
    <citation type="submission" date="2019-01" db="EMBL/GenBank/DDBJ databases">
        <title>The decoding of complex shrimp genome reveals the adaptation for benthos swimmer, frequently molting mechanism and breeding impact on genome.</title>
        <authorList>
            <person name="Sun Y."/>
            <person name="Gao Y."/>
            <person name="Yu Y."/>
        </authorList>
    </citation>
    <scope>NUCLEOTIDE SEQUENCE [LARGE SCALE GENOMIC DNA]</scope>
    <source>
        <tissue evidence="9">Muscle</tissue>
    </source>
</reference>
<dbReference type="Gene3D" id="2.170.140.10">
    <property type="entry name" value="Chitin binding domain"/>
    <property type="match status" value="2"/>
</dbReference>
<dbReference type="PANTHER" id="PTHR23301:SF0">
    <property type="entry name" value="CHITIN-BINDING TYPE-2 DOMAIN-CONTAINING PROTEIN-RELATED"/>
    <property type="match status" value="1"/>
</dbReference>
<accession>A0A3R7PBQ6</accession>
<evidence type="ECO:0000256" key="3">
    <source>
        <dbReference type="ARBA" id="ARBA00022737"/>
    </source>
</evidence>
<evidence type="ECO:0000259" key="8">
    <source>
        <dbReference type="PROSITE" id="PS51670"/>
    </source>
</evidence>
<dbReference type="Pfam" id="PF01607">
    <property type="entry name" value="CBM_14"/>
    <property type="match status" value="2"/>
</dbReference>
<evidence type="ECO:0000256" key="2">
    <source>
        <dbReference type="ARBA" id="ARBA00022729"/>
    </source>
</evidence>
<sequence>MPCGEGTVWDQNLLTCNHVWATECLTGNFLLTNGSCSGCSGCTPPAKPPTNPPTHKPVTPGNFTCVDCSTGQQYWQHPTDCHKFIQCAPYGPQEMPCPAGTRWDQKILTCNHEWNTPCVTGNYLLPNGSCSGCTGCPSVTVPPPIGCGGENADCKHWAASGACTCKAGSDCTWANQVASMCPKTCRGECGPITSRPDDCNPSCPSYSGLFPHPKACTKWVHCDHFIPYVKDCPAGLHFNPTLKGRLYLRGAPETCVIPLPNPYWPPLRQPECICECCHLPHPNDCAAYYYCDVNKNSTFFTCHLG</sequence>
<dbReference type="PROSITE" id="PS50940">
    <property type="entry name" value="CHIT_BIND_II"/>
    <property type="match status" value="2"/>
</dbReference>
<organism evidence="9 10">
    <name type="scientific">Penaeus vannamei</name>
    <name type="common">Whiteleg shrimp</name>
    <name type="synonym">Litopenaeus vannamei</name>
    <dbReference type="NCBI Taxonomy" id="6689"/>
    <lineage>
        <taxon>Eukaryota</taxon>
        <taxon>Metazoa</taxon>
        <taxon>Ecdysozoa</taxon>
        <taxon>Arthropoda</taxon>
        <taxon>Crustacea</taxon>
        <taxon>Multicrustacea</taxon>
        <taxon>Malacostraca</taxon>
        <taxon>Eumalacostraca</taxon>
        <taxon>Eucarida</taxon>
        <taxon>Decapoda</taxon>
        <taxon>Dendrobranchiata</taxon>
        <taxon>Penaeoidea</taxon>
        <taxon>Penaeidae</taxon>
        <taxon>Penaeus</taxon>
    </lineage>
</organism>
<keyword evidence="4" id="KW-1015">Disulfide bond</keyword>
<evidence type="ECO:0000256" key="6">
    <source>
        <dbReference type="PROSITE-ProRule" id="PRU01005"/>
    </source>
</evidence>
<evidence type="ECO:0000256" key="5">
    <source>
        <dbReference type="ARBA" id="ARBA00023180"/>
    </source>
</evidence>